<name>A0A1U7Z8V3_NELNU</name>
<keyword evidence="2" id="KW-1185">Reference proteome</keyword>
<evidence type="ECO:0000259" key="1">
    <source>
        <dbReference type="Pfam" id="PF12776"/>
    </source>
</evidence>
<dbReference type="RefSeq" id="XP_010247462.1">
    <property type="nucleotide sequence ID" value="XM_010249160.2"/>
</dbReference>
<feature type="domain" description="Myb/SANT-like" evidence="1">
    <location>
        <begin position="432"/>
        <end position="525"/>
    </location>
</feature>
<dbReference type="RefSeq" id="XP_010247463.1">
    <property type="nucleotide sequence ID" value="XM_010249161.2"/>
</dbReference>
<gene>
    <name evidence="3 4" type="primary">LOC104590478</name>
</gene>
<dbReference type="eggNOG" id="ENOG502RRE4">
    <property type="taxonomic scope" value="Eukaryota"/>
</dbReference>
<dbReference type="OMA" id="DACEYLS"/>
<proteinExistence type="predicted"/>
<dbReference type="PANTHER" id="PTHR46929">
    <property type="entry name" value="EXPRESSED PROTEIN"/>
    <property type="match status" value="1"/>
</dbReference>
<dbReference type="AlphaFoldDB" id="A0A1U7Z8V3"/>
<dbReference type="OrthoDB" id="1937145at2759"/>
<dbReference type="Pfam" id="PF12776">
    <property type="entry name" value="Myb_DNA-bind_3"/>
    <property type="match status" value="3"/>
</dbReference>
<organism evidence="2 4">
    <name type="scientific">Nelumbo nucifera</name>
    <name type="common">Sacred lotus</name>
    <dbReference type="NCBI Taxonomy" id="4432"/>
    <lineage>
        <taxon>Eukaryota</taxon>
        <taxon>Viridiplantae</taxon>
        <taxon>Streptophyta</taxon>
        <taxon>Embryophyta</taxon>
        <taxon>Tracheophyta</taxon>
        <taxon>Spermatophyta</taxon>
        <taxon>Magnoliopsida</taxon>
        <taxon>Proteales</taxon>
        <taxon>Nelumbonaceae</taxon>
        <taxon>Nelumbo</taxon>
    </lineage>
</organism>
<reference evidence="3 4" key="1">
    <citation type="submission" date="2025-04" db="UniProtKB">
        <authorList>
            <consortium name="RefSeq"/>
        </authorList>
    </citation>
    <scope>IDENTIFICATION</scope>
</reference>
<evidence type="ECO:0000313" key="3">
    <source>
        <dbReference type="RefSeq" id="XP_010247462.1"/>
    </source>
</evidence>
<sequence length="709" mass="81590">MPETCCKYESTCNFLVFNAIVREIFFGAVGEDSDRQRSTLLAVTGLQFLGFQHHCSRIITSVEKGQIQIWFQIKTGMDPNVSQIRNGNTNEKGKNVMWRNEMDRCLTKTLAEQVKKGNKIDKNLTSSAYTAAVSALNKNFGLDLTKEHIRNRLKTLKKQYGILKDLLSQNGFEWDEKRKMVIANDSVWNDYIKVHPDARAFRARFIEYYNELCIILGNDYVPVTYYRTNVDVVDLSADNEGIVATDTSHIHSSKTKDKGKYIVWTDEMDHCLSKILVEEAKKQGNIKDQNLRHMAYEVALMALNEKFALDLTKDHIRNRLKTWKKQYGVLKELLSHSEFKWDETRKMVFASDSAWNDYIKIHPDAKAFRARHIGNYNELCIIMGNEQAVESCSKPNEEVDMDFATDYEGIETVDASQTHSEDAKEKGRYLVWTNEMDRCLAVTLADQVKQGNKRHKVLKHAAYMAAVRALNERFALDLTKDHVRNRLKTWKKQYAVLKELLSQSGFHWNETQKMVVANDSVWNDYIKAHPDARYLRARSVENYDELCIIFGNGQANGNYSRDISKVDVGLSPDSDDLEIPDRCLSADDDVSNDNIDEGMEVSSQQTRARPDLLSRSKRPVKRKRTVDMMVETMNAMATNIGRIADALEQSSKTVGLDELFELVKKIPGFGDDLVIEACEFLAFDERRAKLFLKLDERLRKIWLLKRLRG</sequence>
<accession>A0A1U7Z8V3</accession>
<evidence type="ECO:0000313" key="2">
    <source>
        <dbReference type="Proteomes" id="UP000189703"/>
    </source>
</evidence>
<dbReference type="PANTHER" id="PTHR46929:SF29">
    <property type="entry name" value="MYB_SANT-LIKE DOMAIN-CONTAINING PROTEIN"/>
    <property type="match status" value="1"/>
</dbReference>
<feature type="domain" description="Myb/SANT-like" evidence="1">
    <location>
        <begin position="264"/>
        <end position="358"/>
    </location>
</feature>
<evidence type="ECO:0000313" key="4">
    <source>
        <dbReference type="RefSeq" id="XP_010247463.1"/>
    </source>
</evidence>
<feature type="domain" description="Myb/SANT-like" evidence="1">
    <location>
        <begin position="97"/>
        <end position="191"/>
    </location>
</feature>
<dbReference type="GeneID" id="104590478"/>
<dbReference type="Proteomes" id="UP000189703">
    <property type="component" value="Unplaced"/>
</dbReference>
<dbReference type="InterPro" id="IPR024752">
    <property type="entry name" value="Myb/SANT-like_dom"/>
</dbReference>
<dbReference type="KEGG" id="nnu:104590478"/>
<protein>
    <submittedName>
        <fullName evidence="3 4">Uncharacterized protein LOC104590478</fullName>
    </submittedName>
</protein>